<feature type="region of interest" description="Disordered" evidence="8">
    <location>
        <begin position="327"/>
        <end position="360"/>
    </location>
</feature>
<dbReference type="Gene3D" id="3.20.20.80">
    <property type="entry name" value="Glycosidases"/>
    <property type="match status" value="1"/>
</dbReference>
<gene>
    <name evidence="11" type="ORF">M409DRAFT_70743</name>
</gene>
<feature type="compositionally biased region" description="Low complexity" evidence="8">
    <location>
        <begin position="335"/>
        <end position="360"/>
    </location>
</feature>
<evidence type="ECO:0000313" key="12">
    <source>
        <dbReference type="Proteomes" id="UP000799537"/>
    </source>
</evidence>
<dbReference type="Pfam" id="PF00734">
    <property type="entry name" value="CBM_1"/>
    <property type="match status" value="1"/>
</dbReference>
<keyword evidence="5 7" id="KW-0378">Hydrolase</keyword>
<dbReference type="InterPro" id="IPR017853">
    <property type="entry name" value="GH"/>
</dbReference>
<name>A0A6A6BYI5_ZASCE</name>
<evidence type="ECO:0000256" key="2">
    <source>
        <dbReference type="ARBA" id="ARBA00005641"/>
    </source>
</evidence>
<feature type="domain" description="CBM1" evidence="10">
    <location>
        <begin position="357"/>
        <end position="393"/>
    </location>
</feature>
<evidence type="ECO:0000259" key="10">
    <source>
        <dbReference type="PROSITE" id="PS51164"/>
    </source>
</evidence>
<dbReference type="GO" id="GO:0009251">
    <property type="term" value="P:glucan catabolic process"/>
    <property type="evidence" value="ECO:0007669"/>
    <property type="project" value="TreeGrafter"/>
</dbReference>
<evidence type="ECO:0000256" key="6">
    <source>
        <dbReference type="ARBA" id="ARBA00023295"/>
    </source>
</evidence>
<dbReference type="OrthoDB" id="5823761at2759"/>
<dbReference type="InterPro" id="IPR001547">
    <property type="entry name" value="Glyco_hydro_5"/>
</dbReference>
<evidence type="ECO:0000256" key="3">
    <source>
        <dbReference type="ARBA" id="ARBA00012601"/>
    </source>
</evidence>
<dbReference type="RefSeq" id="XP_033660740.1">
    <property type="nucleotide sequence ID" value="XM_033818876.1"/>
</dbReference>
<comment type="similarity">
    <text evidence="2 7">Belongs to the glycosyl hydrolase 5 (cellulase A) family.</text>
</comment>
<organism evidence="11 12">
    <name type="scientific">Zasmidium cellare ATCC 36951</name>
    <dbReference type="NCBI Taxonomy" id="1080233"/>
    <lineage>
        <taxon>Eukaryota</taxon>
        <taxon>Fungi</taxon>
        <taxon>Dikarya</taxon>
        <taxon>Ascomycota</taxon>
        <taxon>Pezizomycotina</taxon>
        <taxon>Dothideomycetes</taxon>
        <taxon>Dothideomycetidae</taxon>
        <taxon>Mycosphaerellales</taxon>
        <taxon>Mycosphaerellaceae</taxon>
        <taxon>Zasmidium</taxon>
    </lineage>
</organism>
<accession>A0A6A6BYI5</accession>
<dbReference type="EC" id="3.2.1.4" evidence="3"/>
<evidence type="ECO:0000313" key="11">
    <source>
        <dbReference type="EMBL" id="KAF2159851.1"/>
    </source>
</evidence>
<feature type="signal peptide" evidence="9">
    <location>
        <begin position="1"/>
        <end position="18"/>
    </location>
</feature>
<evidence type="ECO:0000256" key="1">
    <source>
        <dbReference type="ARBA" id="ARBA00000966"/>
    </source>
</evidence>
<evidence type="ECO:0000256" key="4">
    <source>
        <dbReference type="ARBA" id="ARBA00022729"/>
    </source>
</evidence>
<dbReference type="AlphaFoldDB" id="A0A6A6BYI5"/>
<dbReference type="PANTHER" id="PTHR34142">
    <property type="entry name" value="ENDO-BETA-1,4-GLUCANASE A"/>
    <property type="match status" value="1"/>
</dbReference>
<evidence type="ECO:0000256" key="9">
    <source>
        <dbReference type="SAM" id="SignalP"/>
    </source>
</evidence>
<dbReference type="Pfam" id="PF00150">
    <property type="entry name" value="Cellulase"/>
    <property type="match status" value="1"/>
</dbReference>
<reference evidence="11" key="1">
    <citation type="journal article" date="2020" name="Stud. Mycol.">
        <title>101 Dothideomycetes genomes: a test case for predicting lifestyles and emergence of pathogens.</title>
        <authorList>
            <person name="Haridas S."/>
            <person name="Albert R."/>
            <person name="Binder M."/>
            <person name="Bloem J."/>
            <person name="Labutti K."/>
            <person name="Salamov A."/>
            <person name="Andreopoulos B."/>
            <person name="Baker S."/>
            <person name="Barry K."/>
            <person name="Bills G."/>
            <person name="Bluhm B."/>
            <person name="Cannon C."/>
            <person name="Castanera R."/>
            <person name="Culley D."/>
            <person name="Daum C."/>
            <person name="Ezra D."/>
            <person name="Gonzalez J."/>
            <person name="Henrissat B."/>
            <person name="Kuo A."/>
            <person name="Liang C."/>
            <person name="Lipzen A."/>
            <person name="Lutzoni F."/>
            <person name="Magnuson J."/>
            <person name="Mondo S."/>
            <person name="Nolan M."/>
            <person name="Ohm R."/>
            <person name="Pangilinan J."/>
            <person name="Park H.-J."/>
            <person name="Ramirez L."/>
            <person name="Alfaro M."/>
            <person name="Sun H."/>
            <person name="Tritt A."/>
            <person name="Yoshinaga Y."/>
            <person name="Zwiers L.-H."/>
            <person name="Turgeon B."/>
            <person name="Goodwin S."/>
            <person name="Spatafora J."/>
            <person name="Crous P."/>
            <person name="Grigoriev I."/>
        </authorList>
    </citation>
    <scope>NUCLEOTIDE SEQUENCE</scope>
    <source>
        <strain evidence="11">ATCC 36951</strain>
    </source>
</reference>
<dbReference type="InterPro" id="IPR035971">
    <property type="entry name" value="CBD_sf"/>
</dbReference>
<dbReference type="PANTHER" id="PTHR34142:SF1">
    <property type="entry name" value="GLYCOSIDE HYDROLASE FAMILY 5 DOMAIN-CONTAINING PROTEIN"/>
    <property type="match status" value="1"/>
</dbReference>
<dbReference type="GeneID" id="54572148"/>
<dbReference type="GO" id="GO:0005576">
    <property type="term" value="C:extracellular region"/>
    <property type="evidence" value="ECO:0007669"/>
    <property type="project" value="InterPro"/>
</dbReference>
<dbReference type="PROSITE" id="PS51164">
    <property type="entry name" value="CBM1_2"/>
    <property type="match status" value="1"/>
</dbReference>
<dbReference type="SUPFAM" id="SSF51445">
    <property type="entry name" value="(Trans)glycosidases"/>
    <property type="match status" value="1"/>
</dbReference>
<dbReference type="InterPro" id="IPR000254">
    <property type="entry name" value="CBD"/>
</dbReference>
<dbReference type="Proteomes" id="UP000799537">
    <property type="component" value="Unassembled WGS sequence"/>
</dbReference>
<evidence type="ECO:0000256" key="5">
    <source>
        <dbReference type="ARBA" id="ARBA00022801"/>
    </source>
</evidence>
<keyword evidence="6 7" id="KW-0326">Glycosidase</keyword>
<dbReference type="SUPFAM" id="SSF57180">
    <property type="entry name" value="Cellulose-binding domain"/>
    <property type="match status" value="1"/>
</dbReference>
<keyword evidence="4 9" id="KW-0732">Signal</keyword>
<comment type="catalytic activity">
    <reaction evidence="1">
        <text>Endohydrolysis of (1-&gt;4)-beta-D-glucosidic linkages in cellulose, lichenin and cereal beta-D-glucans.</text>
        <dbReference type="EC" id="3.2.1.4"/>
    </reaction>
</comment>
<evidence type="ECO:0000256" key="8">
    <source>
        <dbReference type="SAM" id="MobiDB-lite"/>
    </source>
</evidence>
<dbReference type="GO" id="GO:0030248">
    <property type="term" value="F:cellulose binding"/>
    <property type="evidence" value="ECO:0007669"/>
    <property type="project" value="InterPro"/>
</dbReference>
<keyword evidence="12" id="KW-1185">Reference proteome</keyword>
<dbReference type="EMBL" id="ML993632">
    <property type="protein sequence ID" value="KAF2159851.1"/>
    <property type="molecule type" value="Genomic_DNA"/>
</dbReference>
<evidence type="ECO:0000256" key="7">
    <source>
        <dbReference type="RuleBase" id="RU361153"/>
    </source>
</evidence>
<protein>
    <recommendedName>
        <fullName evidence="3">cellulase</fullName>
        <ecNumber evidence="3">3.2.1.4</ecNumber>
    </recommendedName>
</protein>
<feature type="chain" id="PRO_5025528663" description="cellulase" evidence="9">
    <location>
        <begin position="19"/>
        <end position="393"/>
    </location>
</feature>
<dbReference type="SMART" id="SM00236">
    <property type="entry name" value="fCBD"/>
    <property type="match status" value="1"/>
</dbReference>
<sequence>MHSSSLVAAATLLGLALAAPKAGLPKRASKLQWVGVNEACAEFTPDKRPGTYNGFNIIRVPTLMERMTPSGLSGALDSAYLGHLTDTVNTITSAGAYAIIDAHNYGRFNDAIITSTSDFQSWWSKVAGQFKGNSKIIFDTNNEYHDMDGSLVASLNQAAINGIRGAGATSQYIFVEGNQYTGAWTWTNGTGTDCKTNAETMGSLMDPSNKIIYEMHQYLDQYASGREPPSCVSSTIGSERLVSATNWLRTNGKKGIIGEFAGGLDNTCEAAVSDMLSYMQSNTDVWMGAIWWAAGPWWGDRWYSVEPSNGPSSSHYVPVLKAALGGTVEPPPPVTSTTTTTPPPITTTTTSDPSASPTQTQYGQCAGIGWAGPTQCPAGESCQYQNDYYSQCL</sequence>
<dbReference type="GO" id="GO:0008810">
    <property type="term" value="F:cellulase activity"/>
    <property type="evidence" value="ECO:0007669"/>
    <property type="project" value="UniProtKB-EC"/>
</dbReference>
<proteinExistence type="inferred from homology"/>